<dbReference type="AlphaFoldDB" id="A0A9D4JA21"/>
<comment type="caution">
    <text evidence="1">The sequence shown here is derived from an EMBL/GenBank/DDBJ whole genome shotgun (WGS) entry which is preliminary data.</text>
</comment>
<dbReference type="EMBL" id="JAIWYP010000006">
    <property type="protein sequence ID" value="KAH3804110.1"/>
    <property type="molecule type" value="Genomic_DNA"/>
</dbReference>
<dbReference type="Proteomes" id="UP000828390">
    <property type="component" value="Unassembled WGS sequence"/>
</dbReference>
<gene>
    <name evidence="1" type="ORF">DPMN_132391</name>
</gene>
<accession>A0A9D4JA21</accession>
<evidence type="ECO:0000313" key="1">
    <source>
        <dbReference type="EMBL" id="KAH3804110.1"/>
    </source>
</evidence>
<name>A0A9D4JA21_DREPO</name>
<proteinExistence type="predicted"/>
<keyword evidence="2" id="KW-1185">Reference proteome</keyword>
<sequence length="163" mass="18894">MRITDLQGDEEFQSSIALALQVSSLLNSKLGLRVEKEDIDIAHRIGKYHREKIQPVIVRFIRRQTKSDVKRNAKLLKGSGIFLNKDLTKLNAEILASVRLKDPETVEWAWSFDWKLYAPFRGKERSEIIDYEHFQTWLNKPWPKAVASLSCASRASASINRRR</sequence>
<reference evidence="1" key="2">
    <citation type="submission" date="2020-11" db="EMBL/GenBank/DDBJ databases">
        <authorList>
            <person name="McCartney M.A."/>
            <person name="Auch B."/>
            <person name="Kono T."/>
            <person name="Mallez S."/>
            <person name="Becker A."/>
            <person name="Gohl D.M."/>
            <person name="Silverstein K.A.T."/>
            <person name="Koren S."/>
            <person name="Bechman K.B."/>
            <person name="Herman A."/>
            <person name="Abrahante J.E."/>
            <person name="Garbe J."/>
        </authorList>
    </citation>
    <scope>NUCLEOTIDE SEQUENCE</scope>
    <source>
        <strain evidence="1">Duluth1</strain>
        <tissue evidence="1">Whole animal</tissue>
    </source>
</reference>
<organism evidence="1 2">
    <name type="scientific">Dreissena polymorpha</name>
    <name type="common">Zebra mussel</name>
    <name type="synonym">Mytilus polymorpha</name>
    <dbReference type="NCBI Taxonomy" id="45954"/>
    <lineage>
        <taxon>Eukaryota</taxon>
        <taxon>Metazoa</taxon>
        <taxon>Spiralia</taxon>
        <taxon>Lophotrochozoa</taxon>
        <taxon>Mollusca</taxon>
        <taxon>Bivalvia</taxon>
        <taxon>Autobranchia</taxon>
        <taxon>Heteroconchia</taxon>
        <taxon>Euheterodonta</taxon>
        <taxon>Imparidentia</taxon>
        <taxon>Neoheterodontei</taxon>
        <taxon>Myida</taxon>
        <taxon>Dreissenoidea</taxon>
        <taxon>Dreissenidae</taxon>
        <taxon>Dreissena</taxon>
    </lineage>
</organism>
<protein>
    <submittedName>
        <fullName evidence="1">Uncharacterized protein</fullName>
    </submittedName>
</protein>
<reference evidence="1" key="1">
    <citation type="journal article" date="2019" name="bioRxiv">
        <title>The Genome of the Zebra Mussel, Dreissena polymorpha: A Resource for Invasive Species Research.</title>
        <authorList>
            <person name="McCartney M.A."/>
            <person name="Auch B."/>
            <person name="Kono T."/>
            <person name="Mallez S."/>
            <person name="Zhang Y."/>
            <person name="Obille A."/>
            <person name="Becker A."/>
            <person name="Abrahante J.E."/>
            <person name="Garbe J."/>
            <person name="Badalamenti J.P."/>
            <person name="Herman A."/>
            <person name="Mangelson H."/>
            <person name="Liachko I."/>
            <person name="Sullivan S."/>
            <person name="Sone E.D."/>
            <person name="Koren S."/>
            <person name="Silverstein K.A.T."/>
            <person name="Beckman K.B."/>
            <person name="Gohl D.M."/>
        </authorList>
    </citation>
    <scope>NUCLEOTIDE SEQUENCE</scope>
    <source>
        <strain evidence="1">Duluth1</strain>
        <tissue evidence="1">Whole animal</tissue>
    </source>
</reference>
<evidence type="ECO:0000313" key="2">
    <source>
        <dbReference type="Proteomes" id="UP000828390"/>
    </source>
</evidence>